<dbReference type="GO" id="GO:0016798">
    <property type="term" value="F:hydrolase activity, acting on glycosyl bonds"/>
    <property type="evidence" value="ECO:0007669"/>
    <property type="project" value="UniProtKB-KW"/>
</dbReference>
<gene>
    <name evidence="2" type="ORF">IAC44_06450</name>
</gene>
<sequence length="68" mass="7373">MKKIVGILLACLLAAPGLHAQQDTLRPIPFGDFDQWLVRRIKESAVIGGRESSVYMIAPVDTLVGAQP</sequence>
<evidence type="ECO:0000313" key="2">
    <source>
        <dbReference type="EMBL" id="HIT98461.1"/>
    </source>
</evidence>
<feature type="signal peptide" evidence="1">
    <location>
        <begin position="1"/>
        <end position="20"/>
    </location>
</feature>
<keyword evidence="2" id="KW-0326">Glycosidase</keyword>
<keyword evidence="2" id="KW-0624">Polysaccharide degradation</keyword>
<accession>A0A9D1HAL3</accession>
<keyword evidence="2" id="KW-0119">Carbohydrate metabolism</keyword>
<keyword evidence="1" id="KW-0732">Signal</keyword>
<evidence type="ECO:0000313" key="3">
    <source>
        <dbReference type="Proteomes" id="UP000824161"/>
    </source>
</evidence>
<organism evidence="2 3">
    <name type="scientific">Candidatus Merdimorpha stercoravium</name>
    <dbReference type="NCBI Taxonomy" id="2840863"/>
    <lineage>
        <taxon>Bacteria</taxon>
        <taxon>Pseudomonadati</taxon>
        <taxon>Bacteroidota</taxon>
        <taxon>Flavobacteriia</taxon>
        <taxon>Flavobacteriales</taxon>
        <taxon>Candidatus Merdimorpha</taxon>
    </lineage>
</organism>
<dbReference type="EMBL" id="DVLY01000161">
    <property type="protein sequence ID" value="HIT98461.1"/>
    <property type="molecule type" value="Genomic_DNA"/>
</dbReference>
<reference evidence="2" key="1">
    <citation type="submission" date="2020-10" db="EMBL/GenBank/DDBJ databases">
        <authorList>
            <person name="Gilroy R."/>
        </authorList>
    </citation>
    <scope>NUCLEOTIDE SEQUENCE</scope>
    <source>
        <strain evidence="2">1383</strain>
    </source>
</reference>
<protein>
    <submittedName>
        <fullName evidence="2">Glycoside hydrolase xylanase</fullName>
    </submittedName>
</protein>
<dbReference type="GO" id="GO:0045493">
    <property type="term" value="P:xylan catabolic process"/>
    <property type="evidence" value="ECO:0007669"/>
    <property type="project" value="UniProtKB-KW"/>
</dbReference>
<evidence type="ECO:0000256" key="1">
    <source>
        <dbReference type="SAM" id="SignalP"/>
    </source>
</evidence>
<feature type="chain" id="PRO_5038427539" evidence="1">
    <location>
        <begin position="21"/>
        <end position="68"/>
    </location>
</feature>
<reference evidence="2" key="2">
    <citation type="journal article" date="2021" name="PeerJ">
        <title>Extensive microbial diversity within the chicken gut microbiome revealed by metagenomics and culture.</title>
        <authorList>
            <person name="Gilroy R."/>
            <person name="Ravi A."/>
            <person name="Getino M."/>
            <person name="Pursley I."/>
            <person name="Horton D.L."/>
            <person name="Alikhan N.F."/>
            <person name="Baker D."/>
            <person name="Gharbi K."/>
            <person name="Hall N."/>
            <person name="Watson M."/>
            <person name="Adriaenssens E.M."/>
            <person name="Foster-Nyarko E."/>
            <person name="Jarju S."/>
            <person name="Secka A."/>
            <person name="Antonio M."/>
            <person name="Oren A."/>
            <person name="Chaudhuri R.R."/>
            <person name="La Ragione R."/>
            <person name="Hildebrand F."/>
            <person name="Pallen M.J."/>
        </authorList>
    </citation>
    <scope>NUCLEOTIDE SEQUENCE</scope>
    <source>
        <strain evidence="2">1383</strain>
    </source>
</reference>
<proteinExistence type="predicted"/>
<dbReference type="AlphaFoldDB" id="A0A9D1HAL3"/>
<keyword evidence="2" id="KW-0858">Xylan degradation</keyword>
<dbReference type="Proteomes" id="UP000824161">
    <property type="component" value="Unassembled WGS sequence"/>
</dbReference>
<feature type="non-terminal residue" evidence="2">
    <location>
        <position position="68"/>
    </location>
</feature>
<keyword evidence="2" id="KW-0378">Hydrolase</keyword>
<comment type="caution">
    <text evidence="2">The sequence shown here is derived from an EMBL/GenBank/DDBJ whole genome shotgun (WGS) entry which is preliminary data.</text>
</comment>
<name>A0A9D1HAL3_9FLAO</name>